<dbReference type="RefSeq" id="WP_135083625.1">
    <property type="nucleotide sequence ID" value="NZ_SPDV01000003.1"/>
</dbReference>
<reference evidence="3 4" key="1">
    <citation type="submission" date="2019-03" db="EMBL/GenBank/DDBJ databases">
        <title>Genome sequence of Sphingomonas sp. 17J27-24.</title>
        <authorList>
            <person name="Kim M."/>
            <person name="Maeng S."/>
            <person name="Sathiyaraj S."/>
        </authorList>
    </citation>
    <scope>NUCLEOTIDE SEQUENCE [LARGE SCALE GENOMIC DNA]</scope>
    <source>
        <strain evidence="3 4">17J27-24</strain>
    </source>
</reference>
<name>A0A4Y8ZWJ8_9SPHN</name>
<protein>
    <submittedName>
        <fullName evidence="3">Uncharacterized protein</fullName>
    </submittedName>
</protein>
<comment type="caution">
    <text evidence="3">The sequence shown here is derived from an EMBL/GenBank/DDBJ whole genome shotgun (WGS) entry which is preliminary data.</text>
</comment>
<keyword evidence="2" id="KW-1133">Transmembrane helix</keyword>
<feature type="region of interest" description="Disordered" evidence="1">
    <location>
        <begin position="37"/>
        <end position="61"/>
    </location>
</feature>
<evidence type="ECO:0000313" key="3">
    <source>
        <dbReference type="EMBL" id="TFI59847.1"/>
    </source>
</evidence>
<organism evidence="3 4">
    <name type="scientific">Sphingomonas parva</name>
    <dbReference type="NCBI Taxonomy" id="2555898"/>
    <lineage>
        <taxon>Bacteria</taxon>
        <taxon>Pseudomonadati</taxon>
        <taxon>Pseudomonadota</taxon>
        <taxon>Alphaproteobacteria</taxon>
        <taxon>Sphingomonadales</taxon>
        <taxon>Sphingomonadaceae</taxon>
        <taxon>Sphingomonas</taxon>
    </lineage>
</organism>
<sequence length="61" mass="6230">MRLDQQNRGSCLFLLTVLAALIGLVVWMSLGGVGSQSPANDMKAGVAPPASPTTPAPAPVR</sequence>
<gene>
    <name evidence="3" type="ORF">E2493_03185</name>
</gene>
<evidence type="ECO:0000256" key="1">
    <source>
        <dbReference type="SAM" id="MobiDB-lite"/>
    </source>
</evidence>
<evidence type="ECO:0000256" key="2">
    <source>
        <dbReference type="SAM" id="Phobius"/>
    </source>
</evidence>
<feature type="compositionally biased region" description="Pro residues" evidence="1">
    <location>
        <begin position="49"/>
        <end position="61"/>
    </location>
</feature>
<feature type="transmembrane region" description="Helical" evidence="2">
    <location>
        <begin position="12"/>
        <end position="30"/>
    </location>
</feature>
<dbReference type="AlphaFoldDB" id="A0A4Y8ZWJ8"/>
<dbReference type="EMBL" id="SPDV01000003">
    <property type="protein sequence ID" value="TFI59847.1"/>
    <property type="molecule type" value="Genomic_DNA"/>
</dbReference>
<accession>A0A4Y8ZWJ8</accession>
<dbReference type="Proteomes" id="UP000298213">
    <property type="component" value="Unassembled WGS sequence"/>
</dbReference>
<proteinExistence type="predicted"/>
<evidence type="ECO:0000313" key="4">
    <source>
        <dbReference type="Proteomes" id="UP000298213"/>
    </source>
</evidence>
<keyword evidence="2" id="KW-0472">Membrane</keyword>
<keyword evidence="4" id="KW-1185">Reference proteome</keyword>
<keyword evidence="2" id="KW-0812">Transmembrane</keyword>